<accession>G7H1N6</accession>
<feature type="compositionally biased region" description="Low complexity" evidence="1">
    <location>
        <begin position="247"/>
        <end position="257"/>
    </location>
</feature>
<keyword evidence="2" id="KW-0812">Transmembrane</keyword>
<keyword evidence="2" id="KW-0472">Membrane</keyword>
<feature type="transmembrane region" description="Helical" evidence="2">
    <location>
        <begin position="6"/>
        <end position="23"/>
    </location>
</feature>
<dbReference type="InterPro" id="IPR049726">
    <property type="entry name" value="TtfA-like_core"/>
</dbReference>
<protein>
    <recommendedName>
        <fullName evidence="5">Secreted protein</fullName>
    </recommendedName>
</protein>
<dbReference type="EMBL" id="BAEE01000046">
    <property type="protein sequence ID" value="GAB09761.1"/>
    <property type="molecule type" value="Genomic_DNA"/>
</dbReference>
<dbReference type="STRING" id="1073574.GOARA_046_00300"/>
<evidence type="ECO:0000313" key="3">
    <source>
        <dbReference type="EMBL" id="GAB09761.1"/>
    </source>
</evidence>
<feature type="compositionally biased region" description="Basic and acidic residues" evidence="1">
    <location>
        <begin position="224"/>
        <end position="245"/>
    </location>
</feature>
<dbReference type="Proteomes" id="UP000035088">
    <property type="component" value="Unassembled WGS sequence"/>
</dbReference>
<keyword evidence="4" id="KW-1185">Reference proteome</keyword>
<feature type="compositionally biased region" description="Pro residues" evidence="1">
    <location>
        <begin position="258"/>
        <end position="267"/>
    </location>
</feature>
<evidence type="ECO:0000256" key="1">
    <source>
        <dbReference type="SAM" id="MobiDB-lite"/>
    </source>
</evidence>
<organism evidence="3 4">
    <name type="scientific">Gordonia araii NBRC 100433</name>
    <dbReference type="NCBI Taxonomy" id="1073574"/>
    <lineage>
        <taxon>Bacteria</taxon>
        <taxon>Bacillati</taxon>
        <taxon>Actinomycetota</taxon>
        <taxon>Actinomycetes</taxon>
        <taxon>Mycobacteriales</taxon>
        <taxon>Gordoniaceae</taxon>
        <taxon>Gordonia</taxon>
    </lineage>
</organism>
<gene>
    <name evidence="3" type="ORF">GOARA_046_00300</name>
</gene>
<reference evidence="3 4" key="1">
    <citation type="submission" date="2011-11" db="EMBL/GenBank/DDBJ databases">
        <title>Whole genome shotgun sequence of Gordonia araii NBRC 100433.</title>
        <authorList>
            <person name="Yoshida Y."/>
            <person name="Hosoyama A."/>
            <person name="Tsuchikane K."/>
            <person name="Katsumata H."/>
            <person name="Yamazaki S."/>
            <person name="Fujita N."/>
        </authorList>
    </citation>
    <scope>NUCLEOTIDE SEQUENCE [LARGE SCALE GENOMIC DNA]</scope>
    <source>
        <strain evidence="3 4">NBRC 100433</strain>
    </source>
</reference>
<name>G7H1N6_9ACTN</name>
<sequence length="325" mass="35902">MTSTVYFLIAVIALAGAGVLLWLDHQRSSVTRRHREVWGETHDFTYRESDTKLRRVFRRAAMDVPDHVEVRDVAFGDYDGAEAVVFDLTETGTIVAVRRQASSQVILDLRHEDVLAPAETDVELLGAMGPRVMFSNNLEVARRVCDRRMIALANAAPAYIEVLWTEGKWVLGSMPLTNDQKRLDAALDVVRRFADLLRVLPPSVDPQDAPDPRDPHGPTNAELADEKTENMRDKRRREAVEREAADNADAQTVVTPVPTRPPGPDPAPSLGGAWAPFAEDEQPPQPGQRPPGPNAGPRTPQPGGVPPGQQRLRPNRSPLRPGDDR</sequence>
<dbReference type="AlphaFoldDB" id="G7H1N6"/>
<evidence type="ECO:0000313" key="4">
    <source>
        <dbReference type="Proteomes" id="UP000035088"/>
    </source>
</evidence>
<feature type="region of interest" description="Disordered" evidence="1">
    <location>
        <begin position="201"/>
        <end position="325"/>
    </location>
</feature>
<keyword evidence="2" id="KW-1133">Transmembrane helix</keyword>
<dbReference type="CDD" id="cd21904">
    <property type="entry name" value="TtfA-like"/>
    <property type="match status" value="1"/>
</dbReference>
<evidence type="ECO:0008006" key="5">
    <source>
        <dbReference type="Google" id="ProtNLM"/>
    </source>
</evidence>
<feature type="compositionally biased region" description="Pro residues" evidence="1">
    <location>
        <begin position="283"/>
        <end position="305"/>
    </location>
</feature>
<proteinExistence type="predicted"/>
<evidence type="ECO:0000256" key="2">
    <source>
        <dbReference type="SAM" id="Phobius"/>
    </source>
</evidence>
<comment type="caution">
    <text evidence="3">The sequence shown here is derived from an EMBL/GenBank/DDBJ whole genome shotgun (WGS) entry which is preliminary data.</text>
</comment>
<dbReference type="RefSeq" id="WP_007321836.1">
    <property type="nucleotide sequence ID" value="NZ_BAEE01000046.1"/>
</dbReference>